<organism evidence="1 2">
    <name type="scientific">Catharanthus roseus</name>
    <name type="common">Madagascar periwinkle</name>
    <name type="synonym">Vinca rosea</name>
    <dbReference type="NCBI Taxonomy" id="4058"/>
    <lineage>
        <taxon>Eukaryota</taxon>
        <taxon>Viridiplantae</taxon>
        <taxon>Streptophyta</taxon>
        <taxon>Embryophyta</taxon>
        <taxon>Tracheophyta</taxon>
        <taxon>Spermatophyta</taxon>
        <taxon>Magnoliopsida</taxon>
        <taxon>eudicotyledons</taxon>
        <taxon>Gunneridae</taxon>
        <taxon>Pentapetalae</taxon>
        <taxon>asterids</taxon>
        <taxon>lamiids</taxon>
        <taxon>Gentianales</taxon>
        <taxon>Apocynaceae</taxon>
        <taxon>Rauvolfioideae</taxon>
        <taxon>Vinceae</taxon>
        <taxon>Catharanthinae</taxon>
        <taxon>Catharanthus</taxon>
    </lineage>
</organism>
<evidence type="ECO:0000313" key="2">
    <source>
        <dbReference type="Proteomes" id="UP001060085"/>
    </source>
</evidence>
<accession>A0ACC0B4E2</accession>
<comment type="caution">
    <text evidence="1">The sequence shown here is derived from an EMBL/GenBank/DDBJ whole genome shotgun (WGS) entry which is preliminary data.</text>
</comment>
<dbReference type="EMBL" id="CM044704">
    <property type="protein sequence ID" value="KAI5667531.1"/>
    <property type="molecule type" value="Genomic_DNA"/>
</dbReference>
<reference evidence="2" key="1">
    <citation type="journal article" date="2023" name="Nat. Plants">
        <title>Single-cell RNA sequencing provides a high-resolution roadmap for understanding the multicellular compartmentation of specialized metabolism.</title>
        <authorList>
            <person name="Sun S."/>
            <person name="Shen X."/>
            <person name="Li Y."/>
            <person name="Li Y."/>
            <person name="Wang S."/>
            <person name="Li R."/>
            <person name="Zhang H."/>
            <person name="Shen G."/>
            <person name="Guo B."/>
            <person name="Wei J."/>
            <person name="Xu J."/>
            <person name="St-Pierre B."/>
            <person name="Chen S."/>
            <person name="Sun C."/>
        </authorList>
    </citation>
    <scope>NUCLEOTIDE SEQUENCE [LARGE SCALE GENOMIC DNA]</scope>
</reference>
<proteinExistence type="predicted"/>
<dbReference type="Proteomes" id="UP001060085">
    <property type="component" value="Linkage Group LG04"/>
</dbReference>
<evidence type="ECO:0000313" key="1">
    <source>
        <dbReference type="EMBL" id="KAI5667531.1"/>
    </source>
</evidence>
<gene>
    <name evidence="1" type="ORF">M9H77_17384</name>
</gene>
<sequence length="171" mass="19530">MAFSSSSSAIKVVLQSIDGKTLEVDEVVAKQFVTIEHLLEDRLTRTGPMVIPNIFGDILAKIVKCYIHVLILLGQKEGEFGMTLIVYEKAPHHIYCRKCSVVMARRVFDGTILHSLYLDKYVYLKTRAMLSKDRTEKERRMAILQRELEARKAALNAQGNGWAVQRNILFF</sequence>
<keyword evidence="2" id="KW-1185">Reference proteome</keyword>
<protein>
    <submittedName>
        <fullName evidence="1">Uncharacterized protein</fullName>
    </submittedName>
</protein>
<name>A0ACC0B4E2_CATRO</name>